<dbReference type="AlphaFoldDB" id="L5LHN6"/>
<feature type="region of interest" description="Disordered" evidence="3">
    <location>
        <begin position="90"/>
        <end position="109"/>
    </location>
</feature>
<dbReference type="Pfam" id="PF12157">
    <property type="entry name" value="DUF3591"/>
    <property type="match status" value="1"/>
</dbReference>
<protein>
    <submittedName>
        <fullName evidence="5">Transcription initiation factor TFIID subunit 1</fullName>
    </submittedName>
</protein>
<dbReference type="EMBL" id="KB111607">
    <property type="protein sequence ID" value="ELK25722.1"/>
    <property type="molecule type" value="Genomic_DNA"/>
</dbReference>
<evidence type="ECO:0000259" key="4">
    <source>
        <dbReference type="Pfam" id="PF12157"/>
    </source>
</evidence>
<dbReference type="GO" id="GO:0003743">
    <property type="term" value="F:translation initiation factor activity"/>
    <property type="evidence" value="ECO:0007669"/>
    <property type="project" value="UniProtKB-KW"/>
</dbReference>
<dbReference type="GO" id="GO:0005669">
    <property type="term" value="C:transcription factor TFIID complex"/>
    <property type="evidence" value="ECO:0007669"/>
    <property type="project" value="InterPro"/>
</dbReference>
<feature type="compositionally biased region" description="Basic and acidic residues" evidence="3">
    <location>
        <begin position="96"/>
        <end position="105"/>
    </location>
</feature>
<reference evidence="6" key="1">
    <citation type="journal article" date="2013" name="Science">
        <title>Comparative analysis of bat genomes provides insight into the evolution of flight and immunity.</title>
        <authorList>
            <person name="Zhang G."/>
            <person name="Cowled C."/>
            <person name="Shi Z."/>
            <person name="Huang Z."/>
            <person name="Bishop-Lilly K.A."/>
            <person name="Fang X."/>
            <person name="Wynne J.W."/>
            <person name="Xiong Z."/>
            <person name="Baker M.L."/>
            <person name="Zhao W."/>
            <person name="Tachedjian M."/>
            <person name="Zhu Y."/>
            <person name="Zhou P."/>
            <person name="Jiang X."/>
            <person name="Ng J."/>
            <person name="Yang L."/>
            <person name="Wu L."/>
            <person name="Xiao J."/>
            <person name="Feng Y."/>
            <person name="Chen Y."/>
            <person name="Sun X."/>
            <person name="Zhang Y."/>
            <person name="Marsh G.A."/>
            <person name="Crameri G."/>
            <person name="Broder C.C."/>
            <person name="Frey K.G."/>
            <person name="Wang L.F."/>
            <person name="Wang J."/>
        </authorList>
    </citation>
    <scope>NUCLEOTIDE SEQUENCE [LARGE SCALE GENOMIC DNA]</scope>
</reference>
<evidence type="ECO:0000313" key="6">
    <source>
        <dbReference type="Proteomes" id="UP000010556"/>
    </source>
</evidence>
<sequence length="165" mass="18515">MVSPEQCCAHYSVRAAEQRLKDAGYGEKSFYAPEEEKEEDFQMKTDDEVRTAPWNTTRAFIAAMKGKCLLKVTGVADLTGCGEGFSYVKIPNKPTQQKDDKEPQPVKKTVTGTDADLRRLSLKNANQLLRKFGVPEEEIKKLSHWEVIDVVRPMSTEQACSGKSQ</sequence>
<proteinExistence type="predicted"/>
<evidence type="ECO:0000256" key="2">
    <source>
        <dbReference type="ARBA" id="ARBA00023242"/>
    </source>
</evidence>
<evidence type="ECO:0000313" key="5">
    <source>
        <dbReference type="EMBL" id="ELK25722.1"/>
    </source>
</evidence>
<keyword evidence="5" id="KW-0648">Protein biosynthesis</keyword>
<dbReference type="PANTHER" id="PTHR13900:SF0">
    <property type="entry name" value="TRANSCRIPTION INITIATION FACTOR TFIID SUBUNIT 1"/>
    <property type="match status" value="1"/>
</dbReference>
<keyword evidence="6" id="KW-1185">Reference proteome</keyword>
<dbReference type="InterPro" id="IPR022591">
    <property type="entry name" value="TAF1_HAT_dom"/>
</dbReference>
<dbReference type="GO" id="GO:0004402">
    <property type="term" value="F:histone acetyltransferase activity"/>
    <property type="evidence" value="ECO:0007669"/>
    <property type="project" value="InterPro"/>
</dbReference>
<dbReference type="GO" id="GO:0051123">
    <property type="term" value="P:RNA polymerase II preinitiation complex assembly"/>
    <property type="evidence" value="ECO:0007669"/>
    <property type="project" value="TreeGrafter"/>
</dbReference>
<dbReference type="InterPro" id="IPR040240">
    <property type="entry name" value="TAF1"/>
</dbReference>
<name>L5LHN6_MYODS</name>
<dbReference type="Proteomes" id="UP000010556">
    <property type="component" value="Unassembled WGS sequence"/>
</dbReference>
<evidence type="ECO:0000256" key="1">
    <source>
        <dbReference type="ARBA" id="ARBA00004123"/>
    </source>
</evidence>
<keyword evidence="5" id="KW-0396">Initiation factor</keyword>
<accession>L5LHN6</accession>
<keyword evidence="2" id="KW-0539">Nucleus</keyword>
<dbReference type="PANTHER" id="PTHR13900">
    <property type="entry name" value="TRANSCRIPTION INITIATION FACTOR TFIID"/>
    <property type="match status" value="1"/>
</dbReference>
<evidence type="ECO:0000256" key="3">
    <source>
        <dbReference type="SAM" id="MobiDB-lite"/>
    </source>
</evidence>
<dbReference type="GO" id="GO:0016251">
    <property type="term" value="F:RNA polymerase II general transcription initiation factor activity"/>
    <property type="evidence" value="ECO:0007669"/>
    <property type="project" value="InterPro"/>
</dbReference>
<dbReference type="GO" id="GO:0017025">
    <property type="term" value="F:TBP-class protein binding"/>
    <property type="evidence" value="ECO:0007669"/>
    <property type="project" value="InterPro"/>
</dbReference>
<organism evidence="5 6">
    <name type="scientific">Myotis davidii</name>
    <name type="common">David's myotis</name>
    <dbReference type="NCBI Taxonomy" id="225400"/>
    <lineage>
        <taxon>Eukaryota</taxon>
        <taxon>Metazoa</taxon>
        <taxon>Chordata</taxon>
        <taxon>Craniata</taxon>
        <taxon>Vertebrata</taxon>
        <taxon>Euteleostomi</taxon>
        <taxon>Mammalia</taxon>
        <taxon>Eutheria</taxon>
        <taxon>Laurasiatheria</taxon>
        <taxon>Chiroptera</taxon>
        <taxon>Yangochiroptera</taxon>
        <taxon>Vespertilionidae</taxon>
        <taxon>Myotis</taxon>
    </lineage>
</organism>
<comment type="subcellular location">
    <subcellularLocation>
        <location evidence="1">Nucleus</location>
    </subcellularLocation>
</comment>
<feature type="domain" description="Transcription initiation factor TFIID subunit 1 histone acetyltransferase" evidence="4">
    <location>
        <begin position="1"/>
        <end position="149"/>
    </location>
</feature>
<gene>
    <name evidence="5" type="ORF">MDA_GLEAN10009918</name>
</gene>